<feature type="compositionally biased region" description="Basic and acidic residues" evidence="1">
    <location>
        <begin position="188"/>
        <end position="198"/>
    </location>
</feature>
<dbReference type="AlphaFoldDB" id="A0A9P0A8U1"/>
<keyword evidence="2" id="KW-0812">Transmembrane</keyword>
<protein>
    <submittedName>
        <fullName evidence="3">Uncharacterized protein</fullName>
    </submittedName>
</protein>
<evidence type="ECO:0000256" key="1">
    <source>
        <dbReference type="SAM" id="MobiDB-lite"/>
    </source>
</evidence>
<keyword evidence="4" id="KW-1185">Reference proteome</keyword>
<evidence type="ECO:0000313" key="4">
    <source>
        <dbReference type="Proteomes" id="UP001152759"/>
    </source>
</evidence>
<feature type="region of interest" description="Disordered" evidence="1">
    <location>
        <begin position="593"/>
        <end position="629"/>
    </location>
</feature>
<feature type="region of interest" description="Disordered" evidence="1">
    <location>
        <begin position="153"/>
        <end position="212"/>
    </location>
</feature>
<dbReference type="EMBL" id="OU963863">
    <property type="protein sequence ID" value="CAH0385511.1"/>
    <property type="molecule type" value="Genomic_DNA"/>
</dbReference>
<gene>
    <name evidence="3" type="ORF">BEMITA_LOCUS4732</name>
</gene>
<feature type="compositionally biased region" description="Polar residues" evidence="1">
    <location>
        <begin position="616"/>
        <end position="625"/>
    </location>
</feature>
<keyword evidence="2" id="KW-0472">Membrane</keyword>
<feature type="compositionally biased region" description="Low complexity" evidence="1">
    <location>
        <begin position="427"/>
        <end position="447"/>
    </location>
</feature>
<organism evidence="3 4">
    <name type="scientific">Bemisia tabaci</name>
    <name type="common">Sweetpotato whitefly</name>
    <name type="synonym">Aleurodes tabaci</name>
    <dbReference type="NCBI Taxonomy" id="7038"/>
    <lineage>
        <taxon>Eukaryota</taxon>
        <taxon>Metazoa</taxon>
        <taxon>Ecdysozoa</taxon>
        <taxon>Arthropoda</taxon>
        <taxon>Hexapoda</taxon>
        <taxon>Insecta</taxon>
        <taxon>Pterygota</taxon>
        <taxon>Neoptera</taxon>
        <taxon>Paraneoptera</taxon>
        <taxon>Hemiptera</taxon>
        <taxon>Sternorrhyncha</taxon>
        <taxon>Aleyrodoidea</taxon>
        <taxon>Aleyrodidae</taxon>
        <taxon>Aleyrodinae</taxon>
        <taxon>Bemisia</taxon>
    </lineage>
</organism>
<evidence type="ECO:0000313" key="3">
    <source>
        <dbReference type="EMBL" id="CAH0385511.1"/>
    </source>
</evidence>
<feature type="region of interest" description="Disordered" evidence="1">
    <location>
        <begin position="361"/>
        <end position="510"/>
    </location>
</feature>
<accession>A0A9P0A8U1</accession>
<feature type="transmembrane region" description="Helical" evidence="2">
    <location>
        <begin position="12"/>
        <end position="45"/>
    </location>
</feature>
<feature type="compositionally biased region" description="Polar residues" evidence="1">
    <location>
        <begin position="153"/>
        <end position="166"/>
    </location>
</feature>
<feature type="region of interest" description="Disordered" evidence="1">
    <location>
        <begin position="317"/>
        <end position="345"/>
    </location>
</feature>
<reference evidence="3" key="1">
    <citation type="submission" date="2021-12" db="EMBL/GenBank/DDBJ databases">
        <authorList>
            <person name="King R."/>
        </authorList>
    </citation>
    <scope>NUCLEOTIDE SEQUENCE</scope>
</reference>
<dbReference type="KEGG" id="btab:109039591"/>
<feature type="compositionally biased region" description="Polar residues" evidence="1">
    <location>
        <begin position="381"/>
        <end position="397"/>
    </location>
</feature>
<sequence>MDRIANSFANSYKIFILVVVGLSLFLKFVPYFITVTVLVILFGILVYFDASCATDVCAQIVSWVHLLYAQISNCFVNINAQPRKVTHHGPVNFRPPFQINHLNYMKMKNDMPSPIPRELNLNPSVRPLRNRSVGPSPVPLDYCINFRDDKSAGSSHCSPRSGQNPKSPILNDITPNYSTHQRYSPPSRSDRSTRRDYHVPSPGPSSISSNCSQLYDNISSPGFSGRIAQCVSEQNSLNRSKLQNLGDFPLVHFNQQEAKKKLSPNNSQTTSKPRVTVRIAPPANRSLKKVYNVEQEEKMKSVLEVLKEMSRKRMYSSVDTDEAENCKRLRTTSQSDTPINRRVPISPNSIMSLDITPLGKRIRDTSSDSIDEEVKKKRKQVSTTNNEIKSSLSSSLAITPPHLSRSNSNKRKATNDITSADKHFKASSISDQSSETSSEKSSLSSHSVNAEAENNNDSIVEEVSSENTEIEARREISLDKTSGSSVIIKKTRKSSEDSVDSNSSLSHDETGVLRLKPIQRKIPVLKTPEEKPNKDILRLPKDWEANPRSLQKTPKNPGKMLKKILCAIEGTEDINFDSMPEHVKKLIAHVDDVDSSNSPVSKSTADSTKEIRSEQKQSPLSSNAGINKASTSVTTSFASPVVSSSLSSFKFPDSGAKTGSPFTFSASSQLSNPLLSGQR</sequence>
<keyword evidence="2" id="KW-1133">Transmembrane helix</keyword>
<dbReference type="Proteomes" id="UP001152759">
    <property type="component" value="Chromosome 2"/>
</dbReference>
<evidence type="ECO:0000256" key="2">
    <source>
        <dbReference type="SAM" id="Phobius"/>
    </source>
</evidence>
<name>A0A9P0A8U1_BEMTA</name>
<proteinExistence type="predicted"/>